<dbReference type="Proteomes" id="UP001456307">
    <property type="component" value="Unassembled WGS sequence"/>
</dbReference>
<comment type="caution">
    <text evidence="1">The sequence shown here is derived from an EMBL/GenBank/DDBJ whole genome shotgun (WGS) entry which is preliminary data.</text>
</comment>
<evidence type="ECO:0000313" key="1">
    <source>
        <dbReference type="EMBL" id="MEO5285989.1"/>
    </source>
</evidence>
<name>A0ABV0I4B4_9LACO</name>
<keyword evidence="2" id="KW-1185">Reference proteome</keyword>
<reference evidence="1 2" key="1">
    <citation type="submission" date="2024-04" db="EMBL/GenBank/DDBJ databases">
        <title>Limosilactobacillus allomucosae sp. nov., a novel species isolated from wild boar faecal samples as potential probiotics for domestic pigs.</title>
        <authorList>
            <person name="Chen B."/>
        </authorList>
    </citation>
    <scope>NUCLEOTIDE SEQUENCE [LARGE SCALE GENOMIC DNA]</scope>
    <source>
        <strain evidence="1 2">WILCCON 0055</strain>
    </source>
</reference>
<dbReference type="RefSeq" id="WP_347963588.1">
    <property type="nucleotide sequence ID" value="NZ_JBCNVQ010000001.1"/>
</dbReference>
<evidence type="ECO:0000313" key="2">
    <source>
        <dbReference type="Proteomes" id="UP001456307"/>
    </source>
</evidence>
<protein>
    <submittedName>
        <fullName evidence="1">Uncharacterized protein</fullName>
    </submittedName>
</protein>
<accession>A0ABV0I4B4</accession>
<gene>
    <name evidence="1" type="ORF">AAVZ08_05155</name>
</gene>
<dbReference type="EMBL" id="JBCNVT010000001">
    <property type="protein sequence ID" value="MEO5285989.1"/>
    <property type="molecule type" value="Genomic_DNA"/>
</dbReference>
<organism evidence="1 2">
    <name type="scientific">Limosilactobacillus allomucosae</name>
    <dbReference type="NCBI Taxonomy" id="3142938"/>
    <lineage>
        <taxon>Bacteria</taxon>
        <taxon>Bacillati</taxon>
        <taxon>Bacillota</taxon>
        <taxon>Bacilli</taxon>
        <taxon>Lactobacillales</taxon>
        <taxon>Lactobacillaceae</taxon>
        <taxon>Limosilactobacillus</taxon>
    </lineage>
</organism>
<proteinExistence type="predicted"/>
<sequence>MMCWLDPIKIRMVEENLFKKFGYGLFQRKDINATKYGITNAEMTTILNELQLQDKLANFGVSDLYQFVSWNNDLGFPIEDTAGPEEVADFLYLRDDGGYYYGNDLLLFLGLSDQVSRMKTIASNNVSKKQFIQICNADLMVKPALAKVTAENKRFLQAVDTLLTPGMLSVDEFTAKEVVGRLADYASEDSISIKKIESIVFSLDEKSKKKILTTGFYDALVDKKRFS</sequence>